<feature type="region of interest" description="Disordered" evidence="1">
    <location>
        <begin position="138"/>
        <end position="188"/>
    </location>
</feature>
<evidence type="ECO:0000256" key="2">
    <source>
        <dbReference type="SAM" id="Phobius"/>
    </source>
</evidence>
<evidence type="ECO:0000256" key="1">
    <source>
        <dbReference type="SAM" id="MobiDB-lite"/>
    </source>
</evidence>
<dbReference type="RefSeq" id="WP_158424133.1">
    <property type="nucleotide sequence ID" value="NZ_JAOQJQ010000001.1"/>
</dbReference>
<comment type="caution">
    <text evidence="3">The sequence shown here is derived from an EMBL/GenBank/DDBJ whole genome shotgun (WGS) entry which is preliminary data.</text>
</comment>
<proteinExistence type="predicted"/>
<reference evidence="3 4" key="1">
    <citation type="journal article" date="2021" name="ISME Commun">
        <title>Automated analysis of genomic sequences facilitates high-throughput and comprehensive description of bacteria.</title>
        <authorList>
            <person name="Hitch T.C.A."/>
        </authorList>
    </citation>
    <scope>NUCLEOTIDE SEQUENCE [LARGE SCALE GENOMIC DNA]</scope>
    <source>
        <strain evidence="3 4">Sanger_109</strain>
    </source>
</reference>
<evidence type="ECO:0000313" key="4">
    <source>
        <dbReference type="Proteomes" id="UP001652442"/>
    </source>
</evidence>
<sequence length="323" mass="38099">MAIILSILKIIGTVLLIVLLILAILAACILLIPARYFGQGDIENKKYFVRISWFFRLLQFRFQYENENPEYDIYILGIRSGILDPRRIKKRKEKKEKRQAEKRLKLRQRYLKKHRKDKKNIVLDEEVPAKETLQKGISEKNISEKEVSNRDTSNEEISNKNTSDLLKQADTKEEQDQESKDSDAVQKEEFEKDNSSFYELLSKGRKVFQILKKIKDGHLAELLMPHFKTLMYHVRPRDIRGDLSFGLSDPSLTGKAVGAFSCIFFLYQYEDLNINPDFETEDTYFKGTFQIMGHIRGIHIVLFIFRIFRQKEFRTFLKSLKQK</sequence>
<feature type="transmembrane region" description="Helical" evidence="2">
    <location>
        <begin position="289"/>
        <end position="308"/>
    </location>
</feature>
<gene>
    <name evidence="3" type="ORF">OCV88_02940</name>
</gene>
<evidence type="ECO:0000313" key="3">
    <source>
        <dbReference type="EMBL" id="MCU6761294.1"/>
    </source>
</evidence>
<feature type="transmembrane region" description="Helical" evidence="2">
    <location>
        <begin position="252"/>
        <end position="269"/>
    </location>
</feature>
<organism evidence="3 4">
    <name type="scientific">Brotonthovivens ammoniilytica</name>
    <dbReference type="NCBI Taxonomy" id="2981725"/>
    <lineage>
        <taxon>Bacteria</taxon>
        <taxon>Bacillati</taxon>
        <taxon>Bacillota</taxon>
        <taxon>Clostridia</taxon>
        <taxon>Lachnospirales</taxon>
        <taxon>Lachnospiraceae</taxon>
        <taxon>Brotonthovivens</taxon>
    </lineage>
</organism>
<feature type="compositionally biased region" description="Basic and acidic residues" evidence="1">
    <location>
        <begin position="138"/>
        <end position="153"/>
    </location>
</feature>
<protein>
    <recommendedName>
        <fullName evidence="5">DUF2953 domain-containing protein</fullName>
    </recommendedName>
</protein>
<accession>A0ABT2TID1</accession>
<feature type="compositionally biased region" description="Polar residues" evidence="1">
    <location>
        <begin position="155"/>
        <end position="165"/>
    </location>
</feature>
<dbReference type="EMBL" id="JAOQJQ010000001">
    <property type="protein sequence ID" value="MCU6761294.1"/>
    <property type="molecule type" value="Genomic_DNA"/>
</dbReference>
<keyword evidence="2" id="KW-1133">Transmembrane helix</keyword>
<keyword evidence="2" id="KW-0472">Membrane</keyword>
<evidence type="ECO:0008006" key="5">
    <source>
        <dbReference type="Google" id="ProtNLM"/>
    </source>
</evidence>
<keyword evidence="2" id="KW-0812">Transmembrane</keyword>
<feature type="transmembrane region" description="Helical" evidence="2">
    <location>
        <begin position="6"/>
        <end position="32"/>
    </location>
</feature>
<feature type="compositionally biased region" description="Basic and acidic residues" evidence="1">
    <location>
        <begin position="167"/>
        <end position="188"/>
    </location>
</feature>
<keyword evidence="4" id="KW-1185">Reference proteome</keyword>
<dbReference type="Proteomes" id="UP001652442">
    <property type="component" value="Unassembled WGS sequence"/>
</dbReference>
<name>A0ABT2TID1_9FIRM</name>